<keyword evidence="2 6" id="KW-0812">Transmembrane</keyword>
<reference evidence="8" key="1">
    <citation type="submission" date="2020-11" db="EMBL/GenBank/DDBJ databases">
        <authorList>
            <person name="Tran Van P."/>
        </authorList>
    </citation>
    <scope>NUCLEOTIDE SEQUENCE</scope>
</reference>
<dbReference type="EMBL" id="OC918931">
    <property type="protein sequence ID" value="CAD7650389.1"/>
    <property type="molecule type" value="Genomic_DNA"/>
</dbReference>
<evidence type="ECO:0000256" key="4">
    <source>
        <dbReference type="ARBA" id="ARBA00023136"/>
    </source>
</evidence>
<feature type="transmembrane region" description="Helical" evidence="6">
    <location>
        <begin position="35"/>
        <end position="58"/>
    </location>
</feature>
<evidence type="ECO:0000256" key="2">
    <source>
        <dbReference type="ARBA" id="ARBA00022692"/>
    </source>
</evidence>
<proteinExistence type="predicted"/>
<dbReference type="PRINTS" id="PR01127">
    <property type="entry name" value="DIUHORMONER"/>
</dbReference>
<comment type="subcellular location">
    <subcellularLocation>
        <location evidence="1">Membrane</location>
        <topology evidence="1">Multi-pass membrane protein</topology>
    </subcellularLocation>
</comment>
<keyword evidence="4 6" id="KW-0472">Membrane</keyword>
<evidence type="ECO:0000256" key="1">
    <source>
        <dbReference type="ARBA" id="ARBA00004141"/>
    </source>
</evidence>
<dbReference type="InterPro" id="IPR000832">
    <property type="entry name" value="GPCR_2_secretin-like"/>
</dbReference>
<feature type="compositionally biased region" description="Polar residues" evidence="5">
    <location>
        <begin position="305"/>
        <end position="318"/>
    </location>
</feature>
<dbReference type="GO" id="GO:0005886">
    <property type="term" value="C:plasma membrane"/>
    <property type="evidence" value="ECO:0007669"/>
    <property type="project" value="TreeGrafter"/>
</dbReference>
<dbReference type="EMBL" id="CAJPVJ010004106">
    <property type="protein sequence ID" value="CAG2168296.1"/>
    <property type="molecule type" value="Genomic_DNA"/>
</dbReference>
<dbReference type="GO" id="GO:0017046">
    <property type="term" value="F:peptide hormone binding"/>
    <property type="evidence" value="ECO:0007669"/>
    <property type="project" value="TreeGrafter"/>
</dbReference>
<dbReference type="InterPro" id="IPR050332">
    <property type="entry name" value="GPCR_2"/>
</dbReference>
<keyword evidence="3 6" id="KW-1133">Transmembrane helix</keyword>
<dbReference type="OrthoDB" id="6022368at2759"/>
<dbReference type="InterPro" id="IPR017981">
    <property type="entry name" value="GPCR_2-like_7TM"/>
</dbReference>
<feature type="transmembrane region" description="Helical" evidence="6">
    <location>
        <begin position="70"/>
        <end position="91"/>
    </location>
</feature>
<evidence type="ECO:0000313" key="8">
    <source>
        <dbReference type="EMBL" id="CAD7650389.1"/>
    </source>
</evidence>
<dbReference type="GO" id="GO:0007166">
    <property type="term" value="P:cell surface receptor signaling pathway"/>
    <property type="evidence" value="ECO:0007669"/>
    <property type="project" value="InterPro"/>
</dbReference>
<dbReference type="Pfam" id="PF00002">
    <property type="entry name" value="7tm_2"/>
    <property type="match status" value="1"/>
</dbReference>
<dbReference type="InterPro" id="IPR017983">
    <property type="entry name" value="GPCR_2_secretin-like_CS"/>
</dbReference>
<dbReference type="PANTHER" id="PTHR45620:SF15">
    <property type="entry name" value="DIURETIC HORMONE 44 RECEPTOR 1-RELATED"/>
    <property type="match status" value="1"/>
</dbReference>
<dbReference type="PANTHER" id="PTHR45620">
    <property type="entry name" value="PDF RECEPTOR-LIKE PROTEIN-RELATED"/>
    <property type="match status" value="1"/>
</dbReference>
<keyword evidence="9" id="KW-1185">Reference proteome</keyword>
<dbReference type="GO" id="GO:0007188">
    <property type="term" value="P:adenylate cyclase-modulating G protein-coupled receptor signaling pathway"/>
    <property type="evidence" value="ECO:0007669"/>
    <property type="project" value="TreeGrafter"/>
</dbReference>
<evidence type="ECO:0000256" key="6">
    <source>
        <dbReference type="SAM" id="Phobius"/>
    </source>
</evidence>
<sequence length="334" mass="37934">MITYMLIAICWITTDRLHSNPSSNLSNNASCLLVILLTYLMGTNFFWMFVEGLYLYILVVKTFSIELVKVHIYTFIGWGLPALVVMIWAPIKAYFSGSLDGRPYGPSGCPWQLKDFFDYIFICPVIFVLLVNIFFLGKIMWVLITKLRAATTAESKQYRLILGIKIYDLIVNRKAAKALLVLIPLLGVAYMLVLVTPTHRTAKLIFQYLQAILVSTQGFTVAVLYCFCNGEVRNSVRHHFERFKLRRTLRGGEYPVGQRNTFAFRSLRYGENVKLYRTRGERDRGSCISFSTTTTYVSNNSAKTHKLSTNGSANNSTAVYGPIAGRKRSDEDVL</sequence>
<dbReference type="PROSITE" id="PS00650">
    <property type="entry name" value="G_PROTEIN_RECEP_F2_2"/>
    <property type="match status" value="1"/>
</dbReference>
<dbReference type="Proteomes" id="UP000728032">
    <property type="component" value="Unassembled WGS sequence"/>
</dbReference>
<organism evidence="8">
    <name type="scientific">Oppiella nova</name>
    <dbReference type="NCBI Taxonomy" id="334625"/>
    <lineage>
        <taxon>Eukaryota</taxon>
        <taxon>Metazoa</taxon>
        <taxon>Ecdysozoa</taxon>
        <taxon>Arthropoda</taxon>
        <taxon>Chelicerata</taxon>
        <taxon>Arachnida</taxon>
        <taxon>Acari</taxon>
        <taxon>Acariformes</taxon>
        <taxon>Sarcoptiformes</taxon>
        <taxon>Oribatida</taxon>
        <taxon>Brachypylina</taxon>
        <taxon>Oppioidea</taxon>
        <taxon>Oppiidae</taxon>
        <taxon>Oppiella</taxon>
    </lineage>
</organism>
<evidence type="ECO:0000256" key="3">
    <source>
        <dbReference type="ARBA" id="ARBA00022989"/>
    </source>
</evidence>
<gene>
    <name evidence="8" type="ORF">ONB1V03_LOCUS7786</name>
</gene>
<feature type="transmembrane region" description="Helical" evidence="6">
    <location>
        <begin position="175"/>
        <end position="193"/>
    </location>
</feature>
<dbReference type="AlphaFoldDB" id="A0A7R9QMK7"/>
<accession>A0A7R9QMK7</accession>
<feature type="transmembrane region" description="Helical" evidence="6">
    <location>
        <begin position="205"/>
        <end position="228"/>
    </location>
</feature>
<evidence type="ECO:0000313" key="9">
    <source>
        <dbReference type="Proteomes" id="UP000728032"/>
    </source>
</evidence>
<dbReference type="SUPFAM" id="SSF81321">
    <property type="entry name" value="Family A G protein-coupled receptor-like"/>
    <property type="match status" value="1"/>
</dbReference>
<evidence type="ECO:0000256" key="5">
    <source>
        <dbReference type="SAM" id="MobiDB-lite"/>
    </source>
</evidence>
<dbReference type="Gene3D" id="1.20.1070.10">
    <property type="entry name" value="Rhodopsin 7-helix transmembrane proteins"/>
    <property type="match status" value="1"/>
</dbReference>
<dbReference type="InterPro" id="IPR002001">
    <property type="entry name" value="GPCR_2_diuretic_rcpt"/>
</dbReference>
<feature type="region of interest" description="Disordered" evidence="5">
    <location>
        <begin position="305"/>
        <end position="334"/>
    </location>
</feature>
<dbReference type="GO" id="GO:0008528">
    <property type="term" value="F:G protein-coupled peptide receptor activity"/>
    <property type="evidence" value="ECO:0007669"/>
    <property type="project" value="TreeGrafter"/>
</dbReference>
<protein>
    <recommendedName>
        <fullName evidence="7">G-protein coupled receptors family 2 profile 2 domain-containing protein</fullName>
    </recommendedName>
</protein>
<dbReference type="PROSITE" id="PS50261">
    <property type="entry name" value="G_PROTEIN_RECEP_F2_4"/>
    <property type="match status" value="1"/>
</dbReference>
<name>A0A7R9QMK7_9ACAR</name>
<evidence type="ECO:0000259" key="7">
    <source>
        <dbReference type="PROSITE" id="PS50261"/>
    </source>
</evidence>
<dbReference type="PRINTS" id="PR00249">
    <property type="entry name" value="GPCRSECRETIN"/>
</dbReference>
<feature type="transmembrane region" description="Helical" evidence="6">
    <location>
        <begin position="116"/>
        <end position="136"/>
    </location>
</feature>
<feature type="domain" description="G-protein coupled receptors family 2 profile 2" evidence="7">
    <location>
        <begin position="1"/>
        <end position="229"/>
    </location>
</feature>
<dbReference type="GO" id="GO:0008036">
    <property type="term" value="F:diuretic hormone receptor activity"/>
    <property type="evidence" value="ECO:0007669"/>
    <property type="project" value="InterPro"/>
</dbReference>